<dbReference type="Proteomes" id="UP000190102">
    <property type="component" value="Unassembled WGS sequence"/>
</dbReference>
<dbReference type="RefSeq" id="WP_078791147.1">
    <property type="nucleotide sequence ID" value="NZ_FUWR01000021.1"/>
</dbReference>
<dbReference type="InterPro" id="IPR009009">
    <property type="entry name" value="RlpA-like_DPBB"/>
</dbReference>
<evidence type="ECO:0000256" key="2">
    <source>
        <dbReference type="SAM" id="SignalP"/>
    </source>
</evidence>
<keyword evidence="4" id="KW-0449">Lipoprotein</keyword>
<dbReference type="AlphaFoldDB" id="A0A1T4RL32"/>
<organism evidence="4 5">
    <name type="scientific">Trichlorobacter thiogenes</name>
    <dbReference type="NCBI Taxonomy" id="115783"/>
    <lineage>
        <taxon>Bacteria</taxon>
        <taxon>Pseudomonadati</taxon>
        <taxon>Thermodesulfobacteriota</taxon>
        <taxon>Desulfuromonadia</taxon>
        <taxon>Geobacterales</taxon>
        <taxon>Geobacteraceae</taxon>
        <taxon>Trichlorobacter</taxon>
    </lineage>
</organism>
<dbReference type="Pfam" id="PF03330">
    <property type="entry name" value="DPBB_1"/>
    <property type="match status" value="1"/>
</dbReference>
<dbReference type="PANTHER" id="PTHR34183">
    <property type="entry name" value="ENDOLYTIC PEPTIDOGLYCAN TRANSGLYCOSYLASE RLPA"/>
    <property type="match status" value="1"/>
</dbReference>
<sequence length="156" mass="17156">MIKRLLILSLLIPGSVHAAHPIERDDLTDAQLLEILAKDGSSLKDPQIGVATYYASRFIGRRTTSGQRYHPDKMTAAHALLPLGTMVTVENIKSGQKVSVVINDRCHPRHAVRNLIDLSRAAAQQIGLWGKGAVKVRIVPFEKKHPLDELLDEGKG</sequence>
<accession>A0A1T4RL32</accession>
<evidence type="ECO:0000256" key="1">
    <source>
        <dbReference type="RuleBase" id="RU003495"/>
    </source>
</evidence>
<dbReference type="InterPro" id="IPR036908">
    <property type="entry name" value="RlpA-like_sf"/>
</dbReference>
<dbReference type="SUPFAM" id="SSF50685">
    <property type="entry name" value="Barwin-like endoglucanases"/>
    <property type="match status" value="1"/>
</dbReference>
<dbReference type="OrthoDB" id="9779128at2"/>
<dbReference type="STRING" id="115783.SAMN02745119_02930"/>
<keyword evidence="5" id="KW-1185">Reference proteome</keyword>
<dbReference type="PANTHER" id="PTHR34183:SF8">
    <property type="entry name" value="ENDOLYTIC PEPTIDOGLYCAN TRANSGLYCOSYLASE RLPA-RELATED"/>
    <property type="match status" value="1"/>
</dbReference>
<keyword evidence="2" id="KW-0732">Signal</keyword>
<proteinExistence type="inferred from homology"/>
<evidence type="ECO:0000259" key="3">
    <source>
        <dbReference type="Pfam" id="PF03330"/>
    </source>
</evidence>
<reference evidence="5" key="1">
    <citation type="submission" date="2017-02" db="EMBL/GenBank/DDBJ databases">
        <authorList>
            <person name="Varghese N."/>
            <person name="Submissions S."/>
        </authorList>
    </citation>
    <scope>NUCLEOTIDE SEQUENCE [LARGE SCALE GENOMIC DNA]</scope>
    <source>
        <strain evidence="5">ATCC BAA-34</strain>
    </source>
</reference>
<dbReference type="EMBL" id="FUWR01000021">
    <property type="protein sequence ID" value="SKA16496.1"/>
    <property type="molecule type" value="Genomic_DNA"/>
</dbReference>
<gene>
    <name evidence="4" type="ORF">SAMN02745119_02930</name>
</gene>
<feature type="chain" id="PRO_5010541884" evidence="2">
    <location>
        <begin position="19"/>
        <end position="156"/>
    </location>
</feature>
<feature type="signal peptide" evidence="2">
    <location>
        <begin position="1"/>
        <end position="18"/>
    </location>
</feature>
<feature type="domain" description="RlpA-like protein double-psi beta-barrel" evidence="3">
    <location>
        <begin position="49"/>
        <end position="138"/>
    </location>
</feature>
<dbReference type="Gene3D" id="2.40.40.10">
    <property type="entry name" value="RlpA-like domain"/>
    <property type="match status" value="1"/>
</dbReference>
<evidence type="ECO:0000313" key="4">
    <source>
        <dbReference type="EMBL" id="SKA16496.1"/>
    </source>
</evidence>
<dbReference type="InterPro" id="IPR012997">
    <property type="entry name" value="RplA"/>
</dbReference>
<protein>
    <submittedName>
        <fullName evidence="4">Rare lipoprotein A</fullName>
    </submittedName>
</protein>
<comment type="similarity">
    <text evidence="1">Belongs to the RlpA family.</text>
</comment>
<dbReference type="NCBIfam" id="TIGR00413">
    <property type="entry name" value="rlpA"/>
    <property type="match status" value="1"/>
</dbReference>
<dbReference type="CDD" id="cd22268">
    <property type="entry name" value="DPBB_RlpA-like"/>
    <property type="match status" value="1"/>
</dbReference>
<evidence type="ECO:0000313" key="5">
    <source>
        <dbReference type="Proteomes" id="UP000190102"/>
    </source>
</evidence>
<name>A0A1T4RL32_9BACT</name>